<evidence type="ECO:0000313" key="7">
    <source>
        <dbReference type="Proteomes" id="UP000000272"/>
    </source>
</evidence>
<keyword evidence="4 5" id="KW-0472">Membrane</keyword>
<sequence length="309" mass="34226">MLDRFFYREKGLFLQSLHPLSALVYIAVLLTLALMFNHPLYLLGLLSITVAAVKAVDGFDAWKTFLKVSLGATFVIIIVNAVTVRAGQTVLWRGPYIPVFGRLNVSLEAVLFGAVMGLRLLLIMSIFCLYNFMIHPDRVLDMLSRFSSKSGLVLSLAARMFPAMVSRLDGIREVLTARGVDFNAGTLKEKMAKYAVLMKILLLTSLEDSMETAQAMYARAFGSGRRSYYVRENLRPRDTACLAASLAALATAAYGLEKGLGTFRFYPQSGNLIDGHTGIGLLFAVIFLLCFPILLSWGWHTCPFLKSKI</sequence>
<gene>
    <name evidence="6" type="ordered locus">Toce_0349</name>
</gene>
<name>D9S0W6_THEOJ</name>
<dbReference type="GO" id="GO:0005886">
    <property type="term" value="C:plasma membrane"/>
    <property type="evidence" value="ECO:0007669"/>
    <property type="project" value="UniProtKB-ARBA"/>
</dbReference>
<dbReference type="STRING" id="555079.Toce_0349"/>
<dbReference type="RefSeq" id="WP_013275180.1">
    <property type="nucleotide sequence ID" value="NC_014377.1"/>
</dbReference>
<dbReference type="PANTHER" id="PTHR33514">
    <property type="entry name" value="PROTEIN ABCI12, CHLOROPLASTIC"/>
    <property type="match status" value="1"/>
</dbReference>
<evidence type="ECO:0000256" key="4">
    <source>
        <dbReference type="ARBA" id="ARBA00023136"/>
    </source>
</evidence>
<feature type="transmembrane region" description="Helical" evidence="5">
    <location>
        <begin position="107"/>
        <end position="132"/>
    </location>
</feature>
<keyword evidence="3 5" id="KW-1133">Transmembrane helix</keyword>
<dbReference type="InterPro" id="IPR003339">
    <property type="entry name" value="ABC/ECF_trnsptr_transmembrane"/>
</dbReference>
<dbReference type="HOGENOM" id="CLU_064704_0_0_9"/>
<feature type="transmembrane region" description="Helical" evidence="5">
    <location>
        <begin position="276"/>
        <end position="299"/>
    </location>
</feature>
<evidence type="ECO:0000256" key="3">
    <source>
        <dbReference type="ARBA" id="ARBA00022989"/>
    </source>
</evidence>
<dbReference type="KEGG" id="toc:Toce_0349"/>
<dbReference type="PANTHER" id="PTHR33514:SF13">
    <property type="entry name" value="PROTEIN ABCI12, CHLOROPLASTIC"/>
    <property type="match status" value="1"/>
</dbReference>
<dbReference type="EMBL" id="CP002131">
    <property type="protein sequence ID" value="ADL07130.1"/>
    <property type="molecule type" value="Genomic_DNA"/>
</dbReference>
<organism evidence="6 7">
    <name type="scientific">Thermosediminibacter oceani (strain ATCC BAA-1034 / DSM 16646 / JW/IW-1228P)</name>
    <dbReference type="NCBI Taxonomy" id="555079"/>
    <lineage>
        <taxon>Bacteria</taxon>
        <taxon>Bacillati</taxon>
        <taxon>Bacillota</taxon>
        <taxon>Clostridia</taxon>
        <taxon>Thermosediminibacterales</taxon>
        <taxon>Thermosediminibacteraceae</taxon>
        <taxon>Thermosediminibacter</taxon>
    </lineage>
</organism>
<accession>D9S0W6</accession>
<dbReference type="eggNOG" id="COG0619">
    <property type="taxonomic scope" value="Bacteria"/>
</dbReference>
<reference evidence="6 7" key="1">
    <citation type="journal article" date="2010" name="Stand. Genomic Sci.">
        <title>Complete genome sequence of Thermosediminibacter oceani type strain (JW/IW-1228P).</title>
        <authorList>
            <person name="Pitluck S."/>
            <person name="Yasawong M."/>
            <person name="Munk C."/>
            <person name="Nolan M."/>
            <person name="Lapidus A."/>
            <person name="Lucas S."/>
            <person name="Glavina Del Rio T."/>
            <person name="Tice H."/>
            <person name="Cheng J.F."/>
            <person name="Bruce D."/>
            <person name="Detter C."/>
            <person name="Tapia R."/>
            <person name="Han C."/>
            <person name="Goodwin L."/>
            <person name="Liolios K."/>
            <person name="Ivanova N."/>
            <person name="Mavromatis K."/>
            <person name="Mikhailova N."/>
            <person name="Pati A."/>
            <person name="Chen A."/>
            <person name="Palaniappan K."/>
            <person name="Land M."/>
            <person name="Hauser L."/>
            <person name="Chang Y.J."/>
            <person name="Jeffries C.D."/>
            <person name="Rohde M."/>
            <person name="Spring S."/>
            <person name="Sikorski J."/>
            <person name="Goker M."/>
            <person name="Woyke T."/>
            <person name="Bristow J."/>
            <person name="Eisen J.A."/>
            <person name="Markowitz V."/>
            <person name="Hugenholtz P."/>
            <person name="Kyrpides N.C."/>
            <person name="Klenk H.P."/>
        </authorList>
    </citation>
    <scope>NUCLEOTIDE SEQUENCE [LARGE SCALE GENOMIC DNA]</scope>
    <source>
        <strain evidence="7">ATCC BAA-1034 / DSM 16646 / JW/IW-1228P</strain>
    </source>
</reference>
<evidence type="ECO:0000256" key="5">
    <source>
        <dbReference type="SAM" id="Phobius"/>
    </source>
</evidence>
<feature type="transmembrane region" description="Helical" evidence="5">
    <location>
        <begin position="68"/>
        <end position="87"/>
    </location>
</feature>
<feature type="transmembrane region" description="Helical" evidence="5">
    <location>
        <begin position="239"/>
        <end position="256"/>
    </location>
</feature>
<keyword evidence="2 5" id="KW-0812">Transmembrane</keyword>
<protein>
    <submittedName>
        <fullName evidence="6">Cobalt transport protein</fullName>
    </submittedName>
</protein>
<feature type="transmembrane region" description="Helical" evidence="5">
    <location>
        <begin position="12"/>
        <end position="34"/>
    </location>
</feature>
<evidence type="ECO:0000313" key="6">
    <source>
        <dbReference type="EMBL" id="ADL07130.1"/>
    </source>
</evidence>
<dbReference type="CDD" id="cd16914">
    <property type="entry name" value="EcfT"/>
    <property type="match status" value="1"/>
</dbReference>
<proteinExistence type="predicted"/>
<dbReference type="Pfam" id="PF02361">
    <property type="entry name" value="CbiQ"/>
    <property type="match status" value="1"/>
</dbReference>
<comment type="subcellular location">
    <subcellularLocation>
        <location evidence="1">Membrane</location>
        <topology evidence="1">Multi-pass membrane protein</topology>
    </subcellularLocation>
</comment>
<evidence type="ECO:0000256" key="1">
    <source>
        <dbReference type="ARBA" id="ARBA00004141"/>
    </source>
</evidence>
<dbReference type="AlphaFoldDB" id="D9S0W6"/>
<keyword evidence="7" id="KW-1185">Reference proteome</keyword>
<evidence type="ECO:0000256" key="2">
    <source>
        <dbReference type="ARBA" id="ARBA00022692"/>
    </source>
</evidence>
<dbReference type="OrthoDB" id="2039442at2"/>
<dbReference type="Proteomes" id="UP000000272">
    <property type="component" value="Chromosome"/>
</dbReference>
<feature type="transmembrane region" description="Helical" evidence="5">
    <location>
        <begin position="40"/>
        <end position="56"/>
    </location>
</feature>